<dbReference type="GO" id="GO:0005885">
    <property type="term" value="C:Arp2/3 protein complex"/>
    <property type="evidence" value="ECO:0007669"/>
    <property type="project" value="InterPro"/>
</dbReference>
<dbReference type="Gene3D" id="2.130.10.10">
    <property type="entry name" value="YVTN repeat-like/Quinoprotein amine dehydrogenase"/>
    <property type="match status" value="1"/>
</dbReference>
<keyword evidence="4 10" id="KW-0853">WD repeat</keyword>
<evidence type="ECO:0000256" key="8">
    <source>
        <dbReference type="ARBA" id="ARBA00041244"/>
    </source>
</evidence>
<dbReference type="PANTHER" id="PTHR10709">
    <property type="entry name" value="ACTIN-RELATED PROTEIN 2/3 COMPLEX SUBUNIT 1"/>
    <property type="match status" value="1"/>
</dbReference>
<keyword evidence="7" id="KW-0206">Cytoskeleton</keyword>
<evidence type="ECO:0000313" key="11">
    <source>
        <dbReference type="EMBL" id="KAJ3616067.1"/>
    </source>
</evidence>
<dbReference type="Pfam" id="PF00400">
    <property type="entry name" value="WD40"/>
    <property type="match status" value="2"/>
</dbReference>
<evidence type="ECO:0000256" key="1">
    <source>
        <dbReference type="ARBA" id="ARBA00004245"/>
    </source>
</evidence>
<reference evidence="11" key="1">
    <citation type="journal article" date="2023" name="G3 (Bethesda)">
        <title>Whole genome assemblies of Zophobas morio and Tenebrio molitor.</title>
        <authorList>
            <person name="Kaur S."/>
            <person name="Stinson S.A."/>
            <person name="diCenzo G.C."/>
        </authorList>
    </citation>
    <scope>NUCLEOTIDE SEQUENCE</scope>
    <source>
        <strain evidence="11">QUZm001</strain>
    </source>
</reference>
<dbReference type="PROSITE" id="PS50082">
    <property type="entry name" value="WD_REPEATS_2"/>
    <property type="match status" value="1"/>
</dbReference>
<dbReference type="SMART" id="SM00320">
    <property type="entry name" value="WD40"/>
    <property type="match status" value="6"/>
</dbReference>
<dbReference type="GO" id="GO:0034314">
    <property type="term" value="P:Arp2/3 complex-mediated actin nucleation"/>
    <property type="evidence" value="ECO:0007669"/>
    <property type="project" value="InterPro"/>
</dbReference>
<comment type="subcellular location">
    <subcellularLocation>
        <location evidence="1">Cytoplasm</location>
        <location evidence="1">Cytoskeleton</location>
    </subcellularLocation>
</comment>
<evidence type="ECO:0000256" key="4">
    <source>
        <dbReference type="ARBA" id="ARBA00022574"/>
    </source>
</evidence>
<comment type="caution">
    <text evidence="11">The sequence shown here is derived from an EMBL/GenBank/DDBJ whole genome shotgun (WGS) entry which is preliminary data.</text>
</comment>
<dbReference type="PROSITE" id="PS50294">
    <property type="entry name" value="WD_REPEATS_REGION"/>
    <property type="match status" value="1"/>
</dbReference>
<evidence type="ECO:0000256" key="10">
    <source>
        <dbReference type="PROSITE-ProRule" id="PRU00221"/>
    </source>
</evidence>
<accession>A0AA38HHK3</accession>
<feature type="repeat" description="WD" evidence="10">
    <location>
        <begin position="52"/>
        <end position="87"/>
    </location>
</feature>
<evidence type="ECO:0000256" key="2">
    <source>
        <dbReference type="ARBA" id="ARBA00006260"/>
    </source>
</evidence>
<dbReference type="AlphaFoldDB" id="A0AA38HHK3"/>
<dbReference type="EMBL" id="JALNTZ010003746">
    <property type="protein sequence ID" value="KAJ3616067.1"/>
    <property type="molecule type" value="Genomic_DNA"/>
</dbReference>
<organism evidence="11 12">
    <name type="scientific">Zophobas morio</name>
    <dbReference type="NCBI Taxonomy" id="2755281"/>
    <lineage>
        <taxon>Eukaryota</taxon>
        <taxon>Metazoa</taxon>
        <taxon>Ecdysozoa</taxon>
        <taxon>Arthropoda</taxon>
        <taxon>Hexapoda</taxon>
        <taxon>Insecta</taxon>
        <taxon>Pterygota</taxon>
        <taxon>Neoptera</taxon>
        <taxon>Endopterygota</taxon>
        <taxon>Coleoptera</taxon>
        <taxon>Polyphaga</taxon>
        <taxon>Cucujiformia</taxon>
        <taxon>Tenebrionidae</taxon>
        <taxon>Zophobas</taxon>
    </lineage>
</organism>
<sequence length="334" mass="37339">MASPTVINLSGSIPVSCFAWNGDRTQICVSFSTPEVYIYQKQGSSWDKIHSLLEHDQRVLSIDWEPQSNLLATCGEDRNAYVWKLESDGKWKPGLVVLRINRAATCVRWSPSGEKFAVGSGARIVSICYFQEEHNWWVAKNIKSGIRSTVTCLDWHPNSTLLAVGSSDFHVRLFSAAIKGVDKRPEDTSWAESSQLRTFGSLLHTWKSEVDGWVHDVAFSPAGEVLAWVSHSSCVCFVHSSDTSKILSVHEHSLPYRCCMFANENLLIAAGHSCAPNLYKCAGGEWKFEKSLDSGAKALSMLIYTVNQNFCRLYRVSLGWNSKLFAHDGLRKNI</sequence>
<protein>
    <recommendedName>
        <fullName evidence="8">Arp2/3 complex 41 kDa subunit</fullName>
    </recommendedName>
    <alternativeName>
        <fullName evidence="9">p41-ARC</fullName>
    </alternativeName>
</protein>
<evidence type="ECO:0000256" key="5">
    <source>
        <dbReference type="ARBA" id="ARBA00022737"/>
    </source>
</evidence>
<proteinExistence type="inferred from homology"/>
<keyword evidence="5" id="KW-0677">Repeat</keyword>
<keyword evidence="12" id="KW-1185">Reference proteome</keyword>
<keyword evidence="3" id="KW-0963">Cytoplasm</keyword>
<dbReference type="InterPro" id="IPR036322">
    <property type="entry name" value="WD40_repeat_dom_sf"/>
</dbReference>
<dbReference type="InterPro" id="IPR015943">
    <property type="entry name" value="WD40/YVTN_repeat-like_dom_sf"/>
</dbReference>
<dbReference type="Proteomes" id="UP001168821">
    <property type="component" value="Unassembled WGS sequence"/>
</dbReference>
<evidence type="ECO:0000313" key="12">
    <source>
        <dbReference type="Proteomes" id="UP001168821"/>
    </source>
</evidence>
<dbReference type="PANTHER" id="PTHR10709:SF2">
    <property type="entry name" value="ACTIN-RELATED PROTEIN 2_3 COMPLEX SUBUNIT"/>
    <property type="match status" value="1"/>
</dbReference>
<keyword evidence="6" id="KW-0009">Actin-binding</keyword>
<evidence type="ECO:0000256" key="6">
    <source>
        <dbReference type="ARBA" id="ARBA00023203"/>
    </source>
</evidence>
<dbReference type="InterPro" id="IPR001680">
    <property type="entry name" value="WD40_rpt"/>
</dbReference>
<dbReference type="SUPFAM" id="SSF50978">
    <property type="entry name" value="WD40 repeat-like"/>
    <property type="match status" value="1"/>
</dbReference>
<evidence type="ECO:0000256" key="7">
    <source>
        <dbReference type="ARBA" id="ARBA00023212"/>
    </source>
</evidence>
<comment type="similarity">
    <text evidence="2">Belongs to the WD repeat ARPC1 family.</text>
</comment>
<dbReference type="GO" id="GO:0051015">
    <property type="term" value="F:actin filament binding"/>
    <property type="evidence" value="ECO:0007669"/>
    <property type="project" value="TreeGrafter"/>
</dbReference>
<name>A0AA38HHK3_9CUCU</name>
<evidence type="ECO:0000256" key="3">
    <source>
        <dbReference type="ARBA" id="ARBA00022490"/>
    </source>
</evidence>
<evidence type="ECO:0000256" key="9">
    <source>
        <dbReference type="ARBA" id="ARBA00041789"/>
    </source>
</evidence>
<gene>
    <name evidence="11" type="ORF">Zmor_012085</name>
</gene>
<dbReference type="InterPro" id="IPR017383">
    <property type="entry name" value="ARPC1"/>
</dbReference>